<dbReference type="AlphaFoldDB" id="A0A0F9VYS3"/>
<comment type="caution">
    <text evidence="1">The sequence shown here is derived from an EMBL/GenBank/DDBJ whole genome shotgun (WGS) entry which is preliminary data.</text>
</comment>
<sequence>MLNKLAGMIIPKKKLRGIELIDAVAGRFNTMIEELDEGVSDCRMEQNGIRDQIESLNQRSASLNASVERASTIATNLRSLLGE</sequence>
<organism evidence="1">
    <name type="scientific">marine sediment metagenome</name>
    <dbReference type="NCBI Taxonomy" id="412755"/>
    <lineage>
        <taxon>unclassified sequences</taxon>
        <taxon>metagenomes</taxon>
        <taxon>ecological metagenomes</taxon>
    </lineage>
</organism>
<protein>
    <submittedName>
        <fullName evidence="1">Uncharacterized protein</fullName>
    </submittedName>
</protein>
<gene>
    <name evidence="1" type="ORF">LCGC14_0426510</name>
</gene>
<name>A0A0F9VYS3_9ZZZZ</name>
<dbReference type="EMBL" id="LAZR01000395">
    <property type="protein sequence ID" value="KKN70868.1"/>
    <property type="molecule type" value="Genomic_DNA"/>
</dbReference>
<proteinExistence type="predicted"/>
<evidence type="ECO:0000313" key="1">
    <source>
        <dbReference type="EMBL" id="KKN70868.1"/>
    </source>
</evidence>
<accession>A0A0F9VYS3</accession>
<reference evidence="1" key="1">
    <citation type="journal article" date="2015" name="Nature">
        <title>Complex archaea that bridge the gap between prokaryotes and eukaryotes.</title>
        <authorList>
            <person name="Spang A."/>
            <person name="Saw J.H."/>
            <person name="Jorgensen S.L."/>
            <person name="Zaremba-Niedzwiedzka K."/>
            <person name="Martijn J."/>
            <person name="Lind A.E."/>
            <person name="van Eijk R."/>
            <person name="Schleper C."/>
            <person name="Guy L."/>
            <person name="Ettema T.J."/>
        </authorList>
    </citation>
    <scope>NUCLEOTIDE SEQUENCE</scope>
</reference>